<evidence type="ECO:0000313" key="1">
    <source>
        <dbReference type="EMBL" id="PWZ32728.1"/>
    </source>
</evidence>
<dbReference type="Proteomes" id="UP000251960">
    <property type="component" value="Chromosome 3"/>
</dbReference>
<accession>A0A3L6FIT4</accession>
<proteinExistence type="predicted"/>
<organism evidence="1">
    <name type="scientific">Zea mays</name>
    <name type="common">Maize</name>
    <dbReference type="NCBI Taxonomy" id="4577"/>
    <lineage>
        <taxon>Eukaryota</taxon>
        <taxon>Viridiplantae</taxon>
        <taxon>Streptophyta</taxon>
        <taxon>Embryophyta</taxon>
        <taxon>Tracheophyta</taxon>
        <taxon>Spermatophyta</taxon>
        <taxon>Magnoliopsida</taxon>
        <taxon>Liliopsida</taxon>
        <taxon>Poales</taxon>
        <taxon>Poaceae</taxon>
        <taxon>PACMAD clade</taxon>
        <taxon>Panicoideae</taxon>
        <taxon>Andropogonodae</taxon>
        <taxon>Andropogoneae</taxon>
        <taxon>Tripsacinae</taxon>
        <taxon>Zea</taxon>
    </lineage>
</organism>
<reference evidence="1" key="1">
    <citation type="journal article" date="2018" name="Nat. Genet.">
        <title>Extensive intraspecific gene order and gene structural variations between Mo17 and other maize genomes.</title>
        <authorList>
            <person name="Sun S."/>
            <person name="Zhou Y."/>
            <person name="Chen J."/>
            <person name="Shi J."/>
            <person name="Zhao H."/>
            <person name="Zhao H."/>
            <person name="Song W."/>
            <person name="Zhang M."/>
            <person name="Cui Y."/>
            <person name="Dong X."/>
            <person name="Liu H."/>
            <person name="Ma X."/>
            <person name="Jiao Y."/>
            <person name="Wang B."/>
            <person name="Wei X."/>
            <person name="Stein J.C."/>
            <person name="Glaubitz J.C."/>
            <person name="Lu F."/>
            <person name="Yu G."/>
            <person name="Liang C."/>
            <person name="Fengler K."/>
            <person name="Li B."/>
            <person name="Rafalski A."/>
            <person name="Schnable P.S."/>
            <person name="Ware D.H."/>
            <person name="Buckler E.S."/>
            <person name="Lai J."/>
        </authorList>
    </citation>
    <scope>NUCLEOTIDE SEQUENCE [LARGE SCALE GENOMIC DNA]</scope>
    <source>
        <tissue evidence="1">Seedling</tissue>
    </source>
</reference>
<protein>
    <submittedName>
        <fullName evidence="1">Uncharacterized protein</fullName>
    </submittedName>
</protein>
<dbReference type="EMBL" id="NCVQ01000004">
    <property type="protein sequence ID" value="PWZ32728.1"/>
    <property type="molecule type" value="Genomic_DNA"/>
</dbReference>
<comment type="caution">
    <text evidence="1">The sequence shown here is derived from an EMBL/GenBank/DDBJ whole genome shotgun (WGS) entry which is preliminary data.</text>
</comment>
<name>A0A3L6FIT4_MAIZE</name>
<gene>
    <name evidence="1" type="ORF">Zm00014a_012400</name>
</gene>
<sequence length="28" mass="3162">MLTTPIRSQSSLNFSRLSDFVVRMSANC</sequence>
<dbReference type="AlphaFoldDB" id="A0A3L6FIT4"/>